<feature type="compositionally biased region" description="Basic and acidic residues" evidence="2">
    <location>
        <begin position="435"/>
        <end position="446"/>
    </location>
</feature>
<dbReference type="EMBL" id="CP039348">
    <property type="protein sequence ID" value="QCD90784.1"/>
    <property type="molecule type" value="Genomic_DNA"/>
</dbReference>
<evidence type="ECO:0000256" key="2">
    <source>
        <dbReference type="SAM" id="MobiDB-lite"/>
    </source>
</evidence>
<reference evidence="3 4" key="1">
    <citation type="submission" date="2019-04" db="EMBL/GenBank/DDBJ databases">
        <title>An improved genome assembly and genetic linkage map for asparagus bean, Vigna unguiculata ssp. sesquipedialis.</title>
        <authorList>
            <person name="Xia Q."/>
            <person name="Zhang R."/>
            <person name="Dong Y."/>
        </authorList>
    </citation>
    <scope>NUCLEOTIDE SEQUENCE [LARGE SCALE GENOMIC DNA]</scope>
    <source>
        <tissue evidence="3">Leaf</tissue>
    </source>
</reference>
<keyword evidence="4" id="KW-1185">Reference proteome</keyword>
<feature type="region of interest" description="Disordered" evidence="2">
    <location>
        <begin position="32"/>
        <end position="72"/>
    </location>
</feature>
<feature type="compositionally biased region" description="Low complexity" evidence="2">
    <location>
        <begin position="32"/>
        <end position="47"/>
    </location>
</feature>
<organism evidence="3 4">
    <name type="scientific">Vigna unguiculata</name>
    <name type="common">Cowpea</name>
    <dbReference type="NCBI Taxonomy" id="3917"/>
    <lineage>
        <taxon>Eukaryota</taxon>
        <taxon>Viridiplantae</taxon>
        <taxon>Streptophyta</taxon>
        <taxon>Embryophyta</taxon>
        <taxon>Tracheophyta</taxon>
        <taxon>Spermatophyta</taxon>
        <taxon>Magnoliopsida</taxon>
        <taxon>eudicotyledons</taxon>
        <taxon>Gunneridae</taxon>
        <taxon>Pentapetalae</taxon>
        <taxon>rosids</taxon>
        <taxon>fabids</taxon>
        <taxon>Fabales</taxon>
        <taxon>Fabaceae</taxon>
        <taxon>Papilionoideae</taxon>
        <taxon>50 kb inversion clade</taxon>
        <taxon>NPAAA clade</taxon>
        <taxon>indigoferoid/millettioid clade</taxon>
        <taxon>Phaseoleae</taxon>
        <taxon>Vigna</taxon>
    </lineage>
</organism>
<protein>
    <submittedName>
        <fullName evidence="3">Uncharacterized protein</fullName>
    </submittedName>
</protein>
<sequence>MSSSASSSDGLSGGTVGVSGGGGSISALFSSSDSGTSLGGVSSSTDSPILLSGSPEAEPPVDEAADKVVASDESGDVISIDVRDEGEQANLPEIQGYDWASYEPRTHATRFQWGNDLGLTATMSLFLHFYKTRPTVSKGWVSFLGANKSLFTLYLASYKGFKTGFFKGAIPGKGRKYIFDEENRPKFPLYWTTFPPPTDPWAEERLRDNNYVVVPSLLQDSTDGVERLGFFSWGEQELVHPLPCFTRPTASKGWVSFLGANKSLFTLYLASYKGFKTGFFKVAIPGKGRKYIFDEENRPKFPLYWTTFPPPTDPWAEEQLTPAEWADLAVLKTLPDKIPTRSLIQCLRSPDLPRAVYDIMARTTVSNAEFLARAKSRRREEDTAEEVAPLQSVPAASSTGRAPANTAPTGASGVVSRPRFIVKPPSSGVASAATDRGKKSKRDDSPTGRPSKKNRKGEASGSLADALLGGDVRLDEEVSFQLGPRVTDILKDVSEEEALRTAGELTLRLAAIYTKFPRPDRSRMESLEKELAAAKMELSEVKASASDLKVQFDRLNGIKAKHAKCAGLLKAADDRAKAEQAKASEVAEELRKLQRRFDDLTLEHMVAAGSASDWQKKAKEFQAELRVADEQVFAQYETGFQNAVDQAVFYYKCSPDRFDVHLGVVEGKLERVFDRLDEVNDPPAHT</sequence>
<dbReference type="Proteomes" id="UP000501690">
    <property type="component" value="Linkage Group LG4"/>
</dbReference>
<accession>A0A4D6LS30</accession>
<proteinExistence type="predicted"/>
<dbReference type="AlphaFoldDB" id="A0A4D6LS30"/>
<feature type="region of interest" description="Disordered" evidence="2">
    <location>
        <begin position="375"/>
        <end position="463"/>
    </location>
</feature>
<gene>
    <name evidence="3" type="ORF">DEO72_LG4g1744</name>
</gene>
<evidence type="ECO:0000313" key="3">
    <source>
        <dbReference type="EMBL" id="QCD90784.1"/>
    </source>
</evidence>
<keyword evidence="1" id="KW-0175">Coiled coil</keyword>
<feature type="coiled-coil region" evidence="1">
    <location>
        <begin position="524"/>
        <end position="631"/>
    </location>
</feature>
<evidence type="ECO:0000256" key="1">
    <source>
        <dbReference type="SAM" id="Coils"/>
    </source>
</evidence>
<evidence type="ECO:0000313" key="4">
    <source>
        <dbReference type="Proteomes" id="UP000501690"/>
    </source>
</evidence>
<name>A0A4D6LS30_VIGUN</name>